<name>A0A2Y9FZK1_TRIMA</name>
<gene>
    <name evidence="16" type="primary">ABCB5</name>
</gene>
<dbReference type="RefSeq" id="XP_012411304.1">
    <property type="nucleotide sequence ID" value="XM_012555850.2"/>
</dbReference>
<dbReference type="AlphaFoldDB" id="A0A2Y9FZK1"/>
<dbReference type="GO" id="GO:0005524">
    <property type="term" value="F:ATP binding"/>
    <property type="evidence" value="ECO:0007669"/>
    <property type="project" value="UniProtKB-KW"/>
</dbReference>
<evidence type="ECO:0000313" key="16">
    <source>
        <dbReference type="RefSeq" id="XP_012411304.1"/>
    </source>
</evidence>
<dbReference type="PROSITE" id="PS50929">
    <property type="entry name" value="ABC_TM1F"/>
    <property type="match status" value="2"/>
</dbReference>
<dbReference type="FunCoup" id="A0A2Y9FZK1">
    <property type="interactions" value="71"/>
</dbReference>
<evidence type="ECO:0000256" key="6">
    <source>
        <dbReference type="ARBA" id="ARBA00022737"/>
    </source>
</evidence>
<dbReference type="GO" id="GO:0008559">
    <property type="term" value="F:ABC-type xenobiotic transporter activity"/>
    <property type="evidence" value="ECO:0007669"/>
    <property type="project" value="UniProtKB-EC"/>
</dbReference>
<keyword evidence="15" id="KW-1185">Reference proteome</keyword>
<evidence type="ECO:0000256" key="8">
    <source>
        <dbReference type="ARBA" id="ARBA00022840"/>
    </source>
</evidence>
<keyword evidence="5 12" id="KW-0812">Transmembrane</keyword>
<dbReference type="InParanoid" id="A0A2Y9FZK1"/>
<organism evidence="15 16">
    <name type="scientific">Trichechus manatus latirostris</name>
    <name type="common">Florida manatee</name>
    <dbReference type="NCBI Taxonomy" id="127582"/>
    <lineage>
        <taxon>Eukaryota</taxon>
        <taxon>Metazoa</taxon>
        <taxon>Chordata</taxon>
        <taxon>Craniata</taxon>
        <taxon>Vertebrata</taxon>
        <taxon>Euteleostomi</taxon>
        <taxon>Mammalia</taxon>
        <taxon>Eutheria</taxon>
        <taxon>Afrotheria</taxon>
        <taxon>Sirenia</taxon>
        <taxon>Trichechidae</taxon>
        <taxon>Trichechus</taxon>
    </lineage>
</organism>
<dbReference type="STRING" id="127582.A0A2Y9FZK1"/>
<dbReference type="SUPFAM" id="SSF52540">
    <property type="entry name" value="P-loop containing nucleoside triphosphate hydrolases"/>
    <property type="match status" value="2"/>
</dbReference>
<dbReference type="SMART" id="SM00382">
    <property type="entry name" value="AAA"/>
    <property type="match status" value="2"/>
</dbReference>
<evidence type="ECO:0000256" key="5">
    <source>
        <dbReference type="ARBA" id="ARBA00022692"/>
    </source>
</evidence>
<proteinExistence type="inferred from homology"/>
<reference evidence="16" key="1">
    <citation type="submission" date="2025-08" db="UniProtKB">
        <authorList>
            <consortium name="RefSeq"/>
        </authorList>
    </citation>
    <scope>IDENTIFICATION</scope>
</reference>
<evidence type="ECO:0000256" key="12">
    <source>
        <dbReference type="SAM" id="Phobius"/>
    </source>
</evidence>
<evidence type="ECO:0000256" key="4">
    <source>
        <dbReference type="ARBA" id="ARBA00022448"/>
    </source>
</evidence>
<evidence type="ECO:0000256" key="2">
    <source>
        <dbReference type="ARBA" id="ARBA00007577"/>
    </source>
</evidence>
<keyword evidence="7" id="KW-0547">Nucleotide-binding</keyword>
<dbReference type="PANTHER" id="PTHR43394">
    <property type="entry name" value="ATP-DEPENDENT PERMEASE MDL1, MITOCHONDRIAL"/>
    <property type="match status" value="1"/>
</dbReference>
<feature type="transmembrane region" description="Helical" evidence="12">
    <location>
        <begin position="47"/>
        <end position="69"/>
    </location>
</feature>
<evidence type="ECO:0000256" key="3">
    <source>
        <dbReference type="ARBA" id="ARBA00012191"/>
    </source>
</evidence>
<dbReference type="CDD" id="cd18577">
    <property type="entry name" value="ABC_6TM_Pgp_ABCB1_D1_like"/>
    <property type="match status" value="1"/>
</dbReference>
<dbReference type="GO" id="GO:0016887">
    <property type="term" value="F:ATP hydrolysis activity"/>
    <property type="evidence" value="ECO:0007669"/>
    <property type="project" value="InterPro"/>
</dbReference>
<evidence type="ECO:0000256" key="9">
    <source>
        <dbReference type="ARBA" id="ARBA00022967"/>
    </source>
</evidence>
<dbReference type="GO" id="GO:0090374">
    <property type="term" value="P:oligopeptide export from mitochondrion"/>
    <property type="evidence" value="ECO:0007669"/>
    <property type="project" value="TreeGrafter"/>
</dbReference>
<protein>
    <recommendedName>
        <fullName evidence="3">ABC-type xenobiotic transporter</fullName>
        <ecNumber evidence="3">7.6.2.2</ecNumber>
    </recommendedName>
</protein>
<dbReference type="FunFam" id="1.20.1560.10:FF:000018">
    <property type="entry name" value="ATP-binding cassette subfamily B member 11"/>
    <property type="match status" value="1"/>
</dbReference>
<feature type="domain" description="ABC transmembrane type-1" evidence="14">
    <location>
        <begin position="617"/>
        <end position="744"/>
    </location>
</feature>
<feature type="domain" description="ABC transmembrane type-1" evidence="14">
    <location>
        <begin position="49"/>
        <end position="350"/>
    </location>
</feature>
<dbReference type="InterPro" id="IPR011527">
    <property type="entry name" value="ABC1_TM_dom"/>
</dbReference>
<accession>A0A2Y9FZK1</accession>
<dbReference type="InterPro" id="IPR003439">
    <property type="entry name" value="ABC_transporter-like_ATP-bd"/>
</dbReference>
<feature type="transmembrane region" description="Helical" evidence="12">
    <location>
        <begin position="289"/>
        <end position="308"/>
    </location>
</feature>
<feature type="transmembrane region" description="Helical" evidence="12">
    <location>
        <begin position="764"/>
        <end position="784"/>
    </location>
</feature>
<keyword evidence="11 12" id="KW-0472">Membrane</keyword>
<feature type="domain" description="ABC transporter" evidence="13">
    <location>
        <begin position="328"/>
        <end position="587"/>
    </location>
</feature>
<evidence type="ECO:0000313" key="15">
    <source>
        <dbReference type="Proteomes" id="UP000248480"/>
    </source>
</evidence>
<evidence type="ECO:0000256" key="1">
    <source>
        <dbReference type="ARBA" id="ARBA00004141"/>
    </source>
</evidence>
<dbReference type="OrthoDB" id="6500128at2759"/>
<dbReference type="GeneID" id="101350806"/>
<comment type="subcellular location">
    <subcellularLocation>
        <location evidence="1">Membrane</location>
        <topology evidence="1">Multi-pass membrane protein</topology>
    </subcellularLocation>
</comment>
<dbReference type="CDD" id="cd18578">
    <property type="entry name" value="ABC_6TM_Pgp_ABCB1_D2_like"/>
    <property type="match status" value="1"/>
</dbReference>
<feature type="transmembrane region" description="Helical" evidence="12">
    <location>
        <begin position="713"/>
        <end position="736"/>
    </location>
</feature>
<comment type="similarity">
    <text evidence="2">Belongs to the ABC transporter superfamily. ABCB family. Multidrug resistance exporter (TC 3.A.1.201) subfamily.</text>
</comment>
<keyword evidence="6" id="KW-0677">Repeat</keyword>
<dbReference type="Pfam" id="PF00664">
    <property type="entry name" value="ABC_membrane"/>
    <property type="match status" value="2"/>
</dbReference>
<evidence type="ECO:0000259" key="13">
    <source>
        <dbReference type="PROSITE" id="PS50893"/>
    </source>
</evidence>
<dbReference type="CTD" id="340273"/>
<feature type="transmembrane region" description="Helical" evidence="12">
    <location>
        <begin position="207"/>
        <end position="229"/>
    </location>
</feature>
<dbReference type="SUPFAM" id="SSF90123">
    <property type="entry name" value="ABC transporter transmembrane region"/>
    <property type="match status" value="2"/>
</dbReference>
<keyword evidence="10 12" id="KW-1133">Transmembrane helix</keyword>
<dbReference type="PROSITE" id="PS00211">
    <property type="entry name" value="ABC_TRANSPORTER_1"/>
    <property type="match status" value="2"/>
</dbReference>
<feature type="transmembrane region" description="Helical" evidence="12">
    <location>
        <begin position="108"/>
        <end position="131"/>
    </location>
</feature>
<dbReference type="InterPro" id="IPR027417">
    <property type="entry name" value="P-loop_NTPase"/>
</dbReference>
<sequence>MKNSERAEEMQDNYQRNGTLQELPQVRQQAVGPIEIFRFADGLDITLMILGLLASLVNGACLPVMSLVLGKMSDNLISGCLIRTNTTNYQNCNQSQEKSNEEMMLLTLYYIGVGLTALVFGYMQISFWVITAARQTKRIRKQFFHSVLAQDISWFDGCDIGELNTRMTEDLNKINDGIGDKFALLFQNMSTFSIGLMVGLVKGWKLALVTLSTAPLIMASAAVCSRMVISLTSKELSAYSKAGAVAEEVLSSIRTVIAFGGQEKEIQRYTQNLKDAKDVGIKKAIASKLSLGAVYFFMNGTYGLAFWYGTSLILSGEPGYTIGTVLAVFFSVIHSSYCIGAAAPHLESFAVARGAAFNIFQVIDQKPTIDNFSTTGCKPEYIEGTVEFKNVSFSYPSRPSIKITVDENDIRTLNVRYYREHIGVVSQEPVLFGTTIRNNIKYGRDDVTDEEIEKAAKEANAYDFIMEFPNKFNTLVGEKGAQMSGGQKQRIAIARALVQNPKILILDEATSALDTESESIVQAALEKVDIKKADEQMESMTYSTEKNISSVPPCSVNTIKSGLKSDFADKSEESIQNKEASVPEVSLLKIMKLSKSEWPFVVLGTLASVLNGTVHPVFSIIFAKIITGLFYGRAGEILTMRLRHLAFKAMLYQDLTWFDDKENNTGALTTILAVDIAQIQGATGSRLGAITQNATCMGLSVIVSFIYGWEMTLLILVIAPVLALTGIIETAAMTGFANRDKQELKHAGKGRFSDRMAPGDLKDLVSFCHGVTALIFTAVAYGALAIGETLVWTPQYSKAKSGAAHLFDLLEKKPTIDSHSQNGKKPDTCEGNLEFREVSFFYPCRPDVLILQGLCLSIEKGKTVAFVGSSGCGKSTCVQLLQRFYDPLKGQVLFDGADAKELNVQWLRSQIAIVSQEPVLFNCSIAENIAYGDNSRVVPLDEIKEVANAANIHSFIDALPEKYNTQVGLKGAQLSGGQKQRIAIARALLRKPKILLLDEATSALDNESEKVVQHALDKARRGRTCLIVTHRLSTIQNADLIVVLYNGKIREQGTHQELLRNRDIYFKLVNAQSVQ</sequence>
<dbReference type="InterPro" id="IPR017871">
    <property type="entry name" value="ABC_transporter-like_CS"/>
</dbReference>
<dbReference type="Proteomes" id="UP000248480">
    <property type="component" value="Unplaced"/>
</dbReference>
<dbReference type="InterPro" id="IPR039421">
    <property type="entry name" value="Type_1_exporter"/>
</dbReference>
<evidence type="ECO:0000256" key="7">
    <source>
        <dbReference type="ARBA" id="ARBA00022741"/>
    </source>
</evidence>
<evidence type="ECO:0000259" key="14">
    <source>
        <dbReference type="PROSITE" id="PS50929"/>
    </source>
</evidence>
<evidence type="ECO:0000256" key="11">
    <source>
        <dbReference type="ARBA" id="ARBA00023136"/>
    </source>
</evidence>
<dbReference type="EC" id="7.6.2.2" evidence="3"/>
<keyword evidence="9" id="KW-1278">Translocase</keyword>
<dbReference type="FunFam" id="3.40.50.300:FF:000302">
    <property type="entry name" value="ATP-binding cassette subfamily B member 5"/>
    <property type="match status" value="1"/>
</dbReference>
<dbReference type="GO" id="GO:0005743">
    <property type="term" value="C:mitochondrial inner membrane"/>
    <property type="evidence" value="ECO:0007669"/>
    <property type="project" value="TreeGrafter"/>
</dbReference>
<dbReference type="PROSITE" id="PS50893">
    <property type="entry name" value="ABC_TRANSPORTER_2"/>
    <property type="match status" value="2"/>
</dbReference>
<keyword evidence="8 16" id="KW-0067">ATP-binding</keyword>
<dbReference type="Gene3D" id="1.20.1560.10">
    <property type="entry name" value="ABC transporter type 1, transmembrane domain"/>
    <property type="match status" value="4"/>
</dbReference>
<dbReference type="Pfam" id="PF00005">
    <property type="entry name" value="ABC_tran"/>
    <property type="match status" value="2"/>
</dbReference>
<keyword evidence="4" id="KW-0813">Transport</keyword>
<dbReference type="KEGG" id="tmu:101350806"/>
<evidence type="ECO:0000256" key="10">
    <source>
        <dbReference type="ARBA" id="ARBA00022989"/>
    </source>
</evidence>
<dbReference type="GO" id="GO:0015421">
    <property type="term" value="F:ABC-type oligopeptide transporter activity"/>
    <property type="evidence" value="ECO:0007669"/>
    <property type="project" value="TreeGrafter"/>
</dbReference>
<dbReference type="PANTHER" id="PTHR43394:SF27">
    <property type="entry name" value="ATP-DEPENDENT TRANSLOCASE ABCB1-LIKE"/>
    <property type="match status" value="1"/>
</dbReference>
<feature type="domain" description="ABC transporter" evidence="13">
    <location>
        <begin position="833"/>
        <end position="1071"/>
    </location>
</feature>
<dbReference type="CDD" id="cd03249">
    <property type="entry name" value="ABC_MTABC3_MDL1_MDL2"/>
    <property type="match status" value="1"/>
</dbReference>
<feature type="transmembrane region" description="Helical" evidence="12">
    <location>
        <begin position="320"/>
        <end position="343"/>
    </location>
</feature>
<dbReference type="Gene3D" id="3.40.50.300">
    <property type="entry name" value="P-loop containing nucleotide triphosphate hydrolases"/>
    <property type="match status" value="2"/>
</dbReference>
<feature type="transmembrane region" description="Helical" evidence="12">
    <location>
        <begin position="182"/>
        <end position="201"/>
    </location>
</feature>
<dbReference type="InterPro" id="IPR036640">
    <property type="entry name" value="ABC1_TM_sf"/>
</dbReference>
<dbReference type="InterPro" id="IPR003593">
    <property type="entry name" value="AAA+_ATPase"/>
</dbReference>